<comment type="caution">
    <text evidence="2">The sequence shown here is derived from an EMBL/GenBank/DDBJ whole genome shotgun (WGS) entry which is preliminary data.</text>
</comment>
<reference evidence="2" key="1">
    <citation type="submission" date="2022-11" db="EMBL/GenBank/DDBJ databases">
        <authorList>
            <person name="Kikuchi T."/>
        </authorList>
    </citation>
    <scope>NUCLEOTIDE SEQUENCE</scope>
    <source>
        <strain evidence="2">PS1010</strain>
    </source>
</reference>
<protein>
    <submittedName>
        <fullName evidence="2">Uncharacterized protein</fullName>
    </submittedName>
</protein>
<keyword evidence="3" id="KW-1185">Reference proteome</keyword>
<organism evidence="2 3">
    <name type="scientific">Caenorhabditis angaria</name>
    <dbReference type="NCBI Taxonomy" id="860376"/>
    <lineage>
        <taxon>Eukaryota</taxon>
        <taxon>Metazoa</taxon>
        <taxon>Ecdysozoa</taxon>
        <taxon>Nematoda</taxon>
        <taxon>Chromadorea</taxon>
        <taxon>Rhabditida</taxon>
        <taxon>Rhabditina</taxon>
        <taxon>Rhabditomorpha</taxon>
        <taxon>Rhabditoidea</taxon>
        <taxon>Rhabditidae</taxon>
        <taxon>Peloderinae</taxon>
        <taxon>Caenorhabditis</taxon>
    </lineage>
</organism>
<name>A0A9P1J6U0_9PELO</name>
<dbReference type="Proteomes" id="UP001152747">
    <property type="component" value="Unassembled WGS sequence"/>
</dbReference>
<gene>
    <name evidence="2" type="ORF">CAMP_LOCUS18621</name>
</gene>
<dbReference type="EMBL" id="CANHGI010000006">
    <property type="protein sequence ID" value="CAI5455984.1"/>
    <property type="molecule type" value="Genomic_DNA"/>
</dbReference>
<evidence type="ECO:0000313" key="2">
    <source>
        <dbReference type="EMBL" id="CAI5455984.1"/>
    </source>
</evidence>
<sequence>MSSIERKFSTILYTLHAWQFIRYLKKHVHRSLRDPAVAHTKANKLMKECIRIILLAENYKTIEEKELSSNSDFKELFKKFELPGTTPEMRIEIFRIAKENVKLVIENVQTIKEFFGNFSTYIQDIEHSIHEDFEVTGWTTRVDAKIADACRDLNGYSLTLIKAALMIFYVDFSNRDRLRRQVARSQHESRYGGRSKSLSNWPREVFRRFSQGGLFNSFSTIPNNDDEDEVLVERDRGELNPQVQQMSNADRNRTRRMSSVGSSIPRSDVALNPSDIEELEVRPTRSDDDDFY</sequence>
<evidence type="ECO:0000313" key="3">
    <source>
        <dbReference type="Proteomes" id="UP001152747"/>
    </source>
</evidence>
<evidence type="ECO:0000256" key="1">
    <source>
        <dbReference type="SAM" id="MobiDB-lite"/>
    </source>
</evidence>
<proteinExistence type="predicted"/>
<accession>A0A9P1J6U0</accession>
<feature type="region of interest" description="Disordered" evidence="1">
    <location>
        <begin position="234"/>
        <end position="292"/>
    </location>
</feature>
<dbReference type="AlphaFoldDB" id="A0A9P1J6U0"/>